<reference evidence="3" key="1">
    <citation type="submission" date="2021-01" db="EMBL/GenBank/DDBJ databases">
        <authorList>
            <consortium name="Genoscope - CEA"/>
            <person name="William W."/>
        </authorList>
    </citation>
    <scope>NUCLEOTIDE SEQUENCE</scope>
</reference>
<feature type="domain" description="Protein kinase" evidence="2">
    <location>
        <begin position="11"/>
        <end position="255"/>
    </location>
</feature>
<dbReference type="PROSITE" id="PS50011">
    <property type="entry name" value="PROTEIN_KINASE_DOM"/>
    <property type="match status" value="1"/>
</dbReference>
<dbReference type="GO" id="GO:0004672">
    <property type="term" value="F:protein kinase activity"/>
    <property type="evidence" value="ECO:0007669"/>
    <property type="project" value="InterPro"/>
</dbReference>
<dbReference type="InterPro" id="IPR000719">
    <property type="entry name" value="Prot_kinase_dom"/>
</dbReference>
<name>A0A8S1MHU9_9CILI</name>
<comment type="caution">
    <text evidence="3">The sequence shown here is derived from an EMBL/GenBank/DDBJ whole genome shotgun (WGS) entry which is preliminary data.</text>
</comment>
<dbReference type="SMART" id="SM00220">
    <property type="entry name" value="S_TKc"/>
    <property type="match status" value="1"/>
</dbReference>
<dbReference type="Pfam" id="PF00069">
    <property type="entry name" value="Pkinase"/>
    <property type="match status" value="1"/>
</dbReference>
<dbReference type="EMBL" id="CAJJDN010000037">
    <property type="protein sequence ID" value="CAD8078252.1"/>
    <property type="molecule type" value="Genomic_DNA"/>
</dbReference>
<protein>
    <recommendedName>
        <fullName evidence="1">Casein kinase I</fullName>
    </recommendedName>
</protein>
<dbReference type="AlphaFoldDB" id="A0A8S1MHU9"/>
<keyword evidence="4" id="KW-1185">Reference proteome</keyword>
<dbReference type="Proteomes" id="UP000692954">
    <property type="component" value="Unassembled WGS sequence"/>
</dbReference>
<evidence type="ECO:0000313" key="3">
    <source>
        <dbReference type="EMBL" id="CAD8078252.1"/>
    </source>
</evidence>
<sequence>MIYNNDTFEKFTIIKEIYENENHRVYLSNQIDKFKIVILKVEIGDKKYLYSQYIILDKLKYVLGVPKVLNCGFAANNRFYYSIDYYEKSVSDILKKHGTLSLQSVLSIGLSILRILSGIHKQEIIYCNLCPENIVFSKEGADHDSKLHLIGFSQAHLKQDKPNKLQNKNSLPYQSCYFNKNCQHSKSGDLESLGYLLIKLRKGILPWEKLPHQLMEQKKVDYLKSNEFYEGLPYEFRLYFQSIKSLNDGPKHQYLIKLLKAIMIKYCKTTRHCILELNQLTPITEASFETDSSMESFYLSRRVILPSFASSVNVYSNTELDLSIEEKLKRLQLISKQYKLISNL</sequence>
<accession>A0A8S1MHU9</accession>
<evidence type="ECO:0000259" key="2">
    <source>
        <dbReference type="PROSITE" id="PS50011"/>
    </source>
</evidence>
<dbReference type="OrthoDB" id="301272at2759"/>
<dbReference type="GO" id="GO:0005524">
    <property type="term" value="F:ATP binding"/>
    <property type="evidence" value="ECO:0007669"/>
    <property type="project" value="InterPro"/>
</dbReference>
<organism evidence="3 4">
    <name type="scientific">Paramecium sonneborni</name>
    <dbReference type="NCBI Taxonomy" id="65129"/>
    <lineage>
        <taxon>Eukaryota</taxon>
        <taxon>Sar</taxon>
        <taxon>Alveolata</taxon>
        <taxon>Ciliophora</taxon>
        <taxon>Intramacronucleata</taxon>
        <taxon>Oligohymenophorea</taxon>
        <taxon>Peniculida</taxon>
        <taxon>Parameciidae</taxon>
        <taxon>Paramecium</taxon>
    </lineage>
</organism>
<evidence type="ECO:0000256" key="1">
    <source>
        <dbReference type="ARBA" id="ARBA00023860"/>
    </source>
</evidence>
<dbReference type="PANTHER" id="PTHR11909">
    <property type="entry name" value="CASEIN KINASE-RELATED"/>
    <property type="match status" value="1"/>
</dbReference>
<proteinExistence type="predicted"/>
<gene>
    <name evidence="3" type="ORF">PSON_ATCC_30995.1.T0370189</name>
</gene>
<dbReference type="InterPro" id="IPR050235">
    <property type="entry name" value="CK1_Ser-Thr_kinase"/>
</dbReference>
<evidence type="ECO:0000313" key="4">
    <source>
        <dbReference type="Proteomes" id="UP000692954"/>
    </source>
</evidence>